<protein>
    <submittedName>
        <fullName evidence="2">Hemeagluttinin repeat protein</fullName>
    </submittedName>
</protein>
<dbReference type="AlphaFoldDB" id="U7UT29"/>
<keyword evidence="3" id="KW-1185">Reference proteome</keyword>
<dbReference type="eggNOG" id="COG3210">
    <property type="taxonomic scope" value="Bacteria"/>
</dbReference>
<dbReference type="Proteomes" id="UP000017090">
    <property type="component" value="Unassembled WGS sequence"/>
</dbReference>
<organism evidence="2 3">
    <name type="scientific">Megasphaera vaginalis</name>
    <name type="common">ex Srinivasan et al. 2021</name>
    <dbReference type="NCBI Taxonomy" id="1111454"/>
    <lineage>
        <taxon>Bacteria</taxon>
        <taxon>Bacillati</taxon>
        <taxon>Bacillota</taxon>
        <taxon>Negativicutes</taxon>
        <taxon>Veillonellales</taxon>
        <taxon>Veillonellaceae</taxon>
        <taxon>Megasphaera</taxon>
    </lineage>
</organism>
<feature type="region of interest" description="Disordered" evidence="1">
    <location>
        <begin position="821"/>
        <end position="848"/>
    </location>
</feature>
<reference evidence="2 3" key="1">
    <citation type="submission" date="2013-09" db="EMBL/GenBank/DDBJ databases">
        <authorList>
            <person name="Durkin A.S."/>
            <person name="Haft D.R."/>
            <person name="McCorrison J."/>
            <person name="Torralba M."/>
            <person name="Gillis M."/>
            <person name="Haft D.H."/>
            <person name="Methe B."/>
            <person name="Sutton G."/>
            <person name="Nelson K.E."/>
        </authorList>
    </citation>
    <scope>NUCLEOTIDE SEQUENCE [LARGE SCALE GENOMIC DNA]</scope>
    <source>
        <strain evidence="2 3">BV3C16-1</strain>
    </source>
</reference>
<proteinExistence type="predicted"/>
<dbReference type="InterPro" id="IPR025157">
    <property type="entry name" value="Hemagglutinin_rpt"/>
</dbReference>
<dbReference type="RefSeq" id="WP_023052625.1">
    <property type="nucleotide sequence ID" value="NZ_AWXA01000004.1"/>
</dbReference>
<dbReference type="OrthoDB" id="1632235at2"/>
<evidence type="ECO:0000313" key="3">
    <source>
        <dbReference type="Proteomes" id="UP000017090"/>
    </source>
</evidence>
<dbReference type="STRING" id="1111454.HMPREF1250_1279"/>
<gene>
    <name evidence="2" type="ORF">HMPREF1250_1279</name>
</gene>
<dbReference type="PATRIC" id="fig|1111454.3.peg.103"/>
<feature type="compositionally biased region" description="Polar residues" evidence="1">
    <location>
        <begin position="827"/>
        <end position="848"/>
    </location>
</feature>
<dbReference type="Pfam" id="PF13332">
    <property type="entry name" value="Fil_haemagg_2"/>
    <property type="match status" value="3"/>
</dbReference>
<accession>U7UT29</accession>
<comment type="caution">
    <text evidence="2">The sequence shown here is derived from an EMBL/GenBank/DDBJ whole genome shotgun (WGS) entry which is preliminary data.</text>
</comment>
<evidence type="ECO:0000313" key="2">
    <source>
        <dbReference type="EMBL" id="ERT62451.1"/>
    </source>
</evidence>
<evidence type="ECO:0000256" key="1">
    <source>
        <dbReference type="SAM" id="MobiDB-lite"/>
    </source>
</evidence>
<dbReference type="EMBL" id="AWXA01000004">
    <property type="protein sequence ID" value="ERT62451.1"/>
    <property type="molecule type" value="Genomic_DNA"/>
</dbReference>
<sequence>MTQYKALMDAGITYAKATGLVPGVSLSASQAAALTSDMVWLESKTVTVDGQKETVIYPHVYLRAGSRQQLLADGSLISANTLIVDTKDAVKNSGTLTGKTIRIQADTVDNAGHVQGQDIAIASEKNIHQTGLITAADRLRMQAKGDITLENTVDHLDNQDVLNRTAGIAVTGSQGVAVISAGRDLNLAGASLQALGEKGVVILQAGKDVNVTSQTLNARKDMTLNQDNYLRTQRQTEVGTSVDAKGGVAVRAGQDINARAAYINSDKGTVAMTAGRDINLTTGREIAVDDYGLKHKESGLLSSSTTTVRTHDDHQTVLGTTVTGQAVQMGAVQDVNMTAATVVGQDDVTVAAGRNVTTTSDMQYDKATAYTKVKSSGVLGAGLGLMVGTQKMQDNYEGEFKTQIGTTLGSSEGRVTIAAGDTAHLTTTDIIGKTGVDMAAQNIILDGKQNNAYERQTHEESMSGLTIGLNSPVIGAAEGIRSTIRTAQTRDNKTLQALEAYEGGKTLNDQIHAMKQGGIGSVGIHVGIGSSSFKQEYQKDTVTYAGGTLASEGTITLAAGSEDAAKGNIKAIGETIQGQNISLAASHDIDLGAATNTQTIAEHYNSKGASLGMTITGGAISGVDAGFSKEKDKGTTETTTHVGTTVMVSDTLTIKSGKDTNITGSQVGGNTVKADIGGNLHITSLQDTETYRGDNASLGGGISRSMSSGSKKEWLPDSLRKYDSTPYVPGTTSSSAFWGKGSMDSDYASVTKQAGIYAGEGGFSIHVVDNTHLTGALLDSTAAADKNSLTTGTLTMEDIGNKAAYNVKDIGVSYHHYGSESDRNRHFNQSGLTPSISPGAQNEASSTTQSAIAPGIIVTTKAQTDLSQINRNTSDALHKLDQIFDKKDIKERQELAQLFSENANELLHYYDRDGNFDKALAHGLVAEISSQIAGNGVGSGLTAGFTNELLINKIKEWSGGDPAKAQWISAALGATVNSVIGKDTQTGSATAQYGTKWNLFGDGHLGQKITDVAIGIEHGIMGHTSLVMKFADGTYEQTNFGRYGGDGERISFGRYPAPNGSGTYTFDYHYYPGKDGQILYWLNLNANDIAYYYNQTILNNGYYSYNPPNGIIIGKDINGNAIYSGDSYRNGGESDYRLLYNNCTTTTMLALYGPSGKDNWLLNDLSDEISPYIVNWKLKQWGFASGLVSEIYDPEEH</sequence>
<name>U7UT29_9FIRM</name>
<dbReference type="GO" id="GO:0003824">
    <property type="term" value="F:catalytic activity"/>
    <property type="evidence" value="ECO:0007669"/>
    <property type="project" value="UniProtKB-ARBA"/>
</dbReference>